<dbReference type="AlphaFoldDB" id="A0A1M4ZQ87"/>
<gene>
    <name evidence="1" type="ORF">SAMN02745206_01529</name>
</gene>
<dbReference type="Proteomes" id="UP000184076">
    <property type="component" value="Unassembled WGS sequence"/>
</dbReference>
<accession>A0A1M4ZQ87</accession>
<reference evidence="2" key="1">
    <citation type="submission" date="2016-11" db="EMBL/GenBank/DDBJ databases">
        <authorList>
            <person name="Varghese N."/>
            <person name="Submissions S."/>
        </authorList>
    </citation>
    <scope>NUCLEOTIDE SEQUENCE [LARGE SCALE GENOMIC DNA]</scope>
    <source>
        <strain evidence="2">DSM 9756</strain>
    </source>
</reference>
<dbReference type="STRING" id="1121391.SAMN02745206_01529"/>
<organism evidence="1 2">
    <name type="scientific">Desulfacinum infernum DSM 9756</name>
    <dbReference type="NCBI Taxonomy" id="1121391"/>
    <lineage>
        <taxon>Bacteria</taxon>
        <taxon>Pseudomonadati</taxon>
        <taxon>Thermodesulfobacteriota</taxon>
        <taxon>Syntrophobacteria</taxon>
        <taxon>Syntrophobacterales</taxon>
        <taxon>Syntrophobacteraceae</taxon>
        <taxon>Desulfacinum</taxon>
    </lineage>
</organism>
<name>A0A1M4ZQ87_9BACT</name>
<keyword evidence="2" id="KW-1185">Reference proteome</keyword>
<proteinExistence type="predicted"/>
<protein>
    <submittedName>
        <fullName evidence="1">Uncharacterized protein</fullName>
    </submittedName>
</protein>
<evidence type="ECO:0000313" key="1">
    <source>
        <dbReference type="EMBL" id="SHF19962.1"/>
    </source>
</evidence>
<dbReference type="EMBL" id="FQVB01000012">
    <property type="protein sequence ID" value="SHF19962.1"/>
    <property type="molecule type" value="Genomic_DNA"/>
</dbReference>
<sequence length="231" mass="26172">MHNNRIQTDPSQAGFALLLRAADPRRPLGVTTRRDEMEIKVNLELSSEDIKELSRILGCGEDELSVTLSPYAAAAVEELVTMFLGQKVFTRGTDIREWRLYLLIKHAFSSRIPDEQEVCKLFQTTTSGSRALLRAVMSKYQYLLKDGIERTLQELLNRVEVADDGDELMVAIHNLNLVEELNRVLAELDSSLPPVEKKRGSVSTYRLRRSSYLKLCERFGITSKIDGANNE</sequence>
<evidence type="ECO:0000313" key="2">
    <source>
        <dbReference type="Proteomes" id="UP000184076"/>
    </source>
</evidence>